<dbReference type="HAMAP" id="MF_02065">
    <property type="entry name" value="MltG"/>
    <property type="match status" value="1"/>
</dbReference>
<comment type="function">
    <text evidence="7">Functions as a peptidoglycan terminase that cleaves nascent peptidoglycan strands endolytically to terminate their elongation.</text>
</comment>
<dbReference type="InterPro" id="IPR003770">
    <property type="entry name" value="MLTG-like"/>
</dbReference>
<name>Q2J823_FRACC</name>
<dbReference type="GO" id="GO:0005886">
    <property type="term" value="C:plasma membrane"/>
    <property type="evidence" value="ECO:0007669"/>
    <property type="project" value="UniProtKB-SubCell"/>
</dbReference>
<feature type="region of interest" description="Disordered" evidence="8">
    <location>
        <begin position="1"/>
        <end position="38"/>
    </location>
</feature>
<evidence type="ECO:0000256" key="3">
    <source>
        <dbReference type="ARBA" id="ARBA00022989"/>
    </source>
</evidence>
<dbReference type="AlphaFoldDB" id="Q2J823"/>
<dbReference type="Pfam" id="PF02618">
    <property type="entry name" value="YceG"/>
    <property type="match status" value="1"/>
</dbReference>
<keyword evidence="1 7" id="KW-1003">Cell membrane</keyword>
<dbReference type="Gene3D" id="3.30.1490.480">
    <property type="entry name" value="Endolytic murein transglycosylase"/>
    <property type="match status" value="1"/>
</dbReference>
<dbReference type="eggNOG" id="COG1559">
    <property type="taxonomic scope" value="Bacteria"/>
</dbReference>
<dbReference type="PANTHER" id="PTHR30518:SF2">
    <property type="entry name" value="ENDOLYTIC MUREIN TRANSGLYCOSYLASE"/>
    <property type="match status" value="1"/>
</dbReference>
<evidence type="ECO:0000313" key="10">
    <source>
        <dbReference type="Proteomes" id="UP000001937"/>
    </source>
</evidence>
<comment type="subcellular location">
    <subcellularLocation>
        <location evidence="7">Cell membrane</location>
        <topology evidence="7">Single-pass membrane protein</topology>
    </subcellularLocation>
</comment>
<dbReference type="KEGG" id="fra:Francci3_3212"/>
<evidence type="ECO:0000256" key="2">
    <source>
        <dbReference type="ARBA" id="ARBA00022692"/>
    </source>
</evidence>
<dbReference type="HOGENOM" id="CLU_025574_4_0_11"/>
<dbReference type="Proteomes" id="UP000001937">
    <property type="component" value="Chromosome"/>
</dbReference>
<evidence type="ECO:0000256" key="1">
    <source>
        <dbReference type="ARBA" id="ARBA00022475"/>
    </source>
</evidence>
<keyword evidence="4 7" id="KW-0472">Membrane</keyword>
<evidence type="ECO:0000256" key="5">
    <source>
        <dbReference type="ARBA" id="ARBA00023239"/>
    </source>
</evidence>
<dbReference type="PhylomeDB" id="Q2J823"/>
<dbReference type="GO" id="GO:0008932">
    <property type="term" value="F:lytic endotransglycosylase activity"/>
    <property type="evidence" value="ECO:0007669"/>
    <property type="project" value="UniProtKB-UniRule"/>
</dbReference>
<organism evidence="9 10">
    <name type="scientific">Frankia casuarinae (strain DSM 45818 / CECT 9043 / HFP020203 / CcI3)</name>
    <dbReference type="NCBI Taxonomy" id="106370"/>
    <lineage>
        <taxon>Bacteria</taxon>
        <taxon>Bacillati</taxon>
        <taxon>Actinomycetota</taxon>
        <taxon>Actinomycetes</taxon>
        <taxon>Frankiales</taxon>
        <taxon>Frankiaceae</taxon>
        <taxon>Frankia</taxon>
    </lineage>
</organism>
<evidence type="ECO:0000256" key="4">
    <source>
        <dbReference type="ARBA" id="ARBA00023136"/>
    </source>
</evidence>
<dbReference type="GO" id="GO:0071555">
    <property type="term" value="P:cell wall organization"/>
    <property type="evidence" value="ECO:0007669"/>
    <property type="project" value="UniProtKB-KW"/>
</dbReference>
<proteinExistence type="inferred from homology"/>
<dbReference type="PANTHER" id="PTHR30518">
    <property type="entry name" value="ENDOLYTIC MUREIN TRANSGLYCOSYLASE"/>
    <property type="match status" value="1"/>
</dbReference>
<dbReference type="RefSeq" id="WP_011437597.1">
    <property type="nucleotide sequence ID" value="NC_007777.1"/>
</dbReference>
<keyword evidence="10" id="KW-1185">Reference proteome</keyword>
<keyword evidence="6 7" id="KW-0961">Cell wall biogenesis/degradation</keyword>
<dbReference type="NCBIfam" id="TIGR00247">
    <property type="entry name" value="endolytic transglycosylase MltG"/>
    <property type="match status" value="1"/>
</dbReference>
<comment type="similarity">
    <text evidence="7">Belongs to the transglycosylase MltG family.</text>
</comment>
<protein>
    <recommendedName>
        <fullName evidence="7">Endolytic murein transglycosylase</fullName>
        <ecNumber evidence="7">4.2.2.29</ecNumber>
    </recommendedName>
    <alternativeName>
        <fullName evidence="7">Peptidoglycan lytic transglycosylase</fullName>
    </alternativeName>
    <alternativeName>
        <fullName evidence="7">Peptidoglycan polymerization terminase</fullName>
    </alternativeName>
</protein>
<dbReference type="EC" id="4.2.2.29" evidence="7"/>
<gene>
    <name evidence="7" type="primary">mltG</name>
    <name evidence="9" type="ordered locus">Francci3_3212</name>
</gene>
<feature type="site" description="Important for catalytic activity" evidence="7">
    <location>
        <position position="290"/>
    </location>
</feature>
<dbReference type="GO" id="GO:0009252">
    <property type="term" value="P:peptidoglycan biosynthetic process"/>
    <property type="evidence" value="ECO:0007669"/>
    <property type="project" value="UniProtKB-UniRule"/>
</dbReference>
<accession>Q2J823</accession>
<dbReference type="STRING" id="106370.Francci3_3212"/>
<evidence type="ECO:0000313" key="9">
    <source>
        <dbReference type="EMBL" id="ABD12569.1"/>
    </source>
</evidence>
<keyword evidence="5 7" id="KW-0456">Lyase</keyword>
<dbReference type="OrthoDB" id="9814591at2"/>
<evidence type="ECO:0000256" key="7">
    <source>
        <dbReference type="HAMAP-Rule" id="MF_02065"/>
    </source>
</evidence>
<keyword evidence="3 7" id="KW-1133">Transmembrane helix</keyword>
<dbReference type="EMBL" id="CP000249">
    <property type="protein sequence ID" value="ABD12569.1"/>
    <property type="molecule type" value="Genomic_DNA"/>
</dbReference>
<feature type="transmembrane region" description="Helical" evidence="7">
    <location>
        <begin position="67"/>
        <end position="86"/>
    </location>
</feature>
<sequence>MLDEDPYSRRRRARQRGDRYSDEHYADDQYPDDRAGVDWDHRAWDDGGGWDEPGPDGGRRGRALPKLIAVLVVVAALLGLGIYGVGKVVGHISAGEPADYSGSGEGIAMVQIPAGASTREIAGELHDANVTASVAAFVKAATANPKSLGIQPGTYRLHTRMSAAAALEALLDPASSAPFKFVIKEGMTVREVLTALHERLPGTSMADLEAIAKNPAQLGLPSYAPPNLLEGYLFPSTYDLVPGATPEQLLRSFVDRFKRETAAIDLEGRAAALGVPPKDIVTIASIIEKEVANRDEGPKVARVIYNRLRDTSGRFGRLDMDSTTRYATDGYEGPLTKEQLAQNNPYNTRAVKGLPPGAISNPGVWALRSALEPADGSWFYFVSMPQSKVTVFATTEREWEQAEAQYRREGGRE</sequence>
<keyword evidence="2 7" id="KW-0812">Transmembrane</keyword>
<evidence type="ECO:0000256" key="6">
    <source>
        <dbReference type="ARBA" id="ARBA00023316"/>
    </source>
</evidence>
<comment type="catalytic activity">
    <reaction evidence="7">
        <text>a peptidoglycan chain = a peptidoglycan chain with N-acetyl-1,6-anhydromuramyl-[peptide] at the reducing end + a peptidoglycan chain with N-acetylglucosamine at the non-reducing end.</text>
        <dbReference type="EC" id="4.2.2.29"/>
    </reaction>
</comment>
<feature type="compositionally biased region" description="Basic and acidic residues" evidence="8">
    <location>
        <begin position="15"/>
        <end position="38"/>
    </location>
</feature>
<evidence type="ECO:0000256" key="8">
    <source>
        <dbReference type="SAM" id="MobiDB-lite"/>
    </source>
</evidence>
<reference evidence="9 10" key="1">
    <citation type="journal article" date="2007" name="Genome Res.">
        <title>Genome characteristics of facultatively symbiotic Frankia sp. strains reflect host range and host plant biogeography.</title>
        <authorList>
            <person name="Normand P."/>
            <person name="Lapierre P."/>
            <person name="Tisa L.S."/>
            <person name="Gogarten J.P."/>
            <person name="Alloisio N."/>
            <person name="Bagnarol E."/>
            <person name="Bassi C.A."/>
            <person name="Berry A.M."/>
            <person name="Bickhart D.M."/>
            <person name="Choisne N."/>
            <person name="Couloux A."/>
            <person name="Cournoyer B."/>
            <person name="Cruveiller S."/>
            <person name="Daubin V."/>
            <person name="Demange N."/>
            <person name="Francino M.P."/>
            <person name="Goltsman E."/>
            <person name="Huang Y."/>
            <person name="Kopp O.R."/>
            <person name="Labarre L."/>
            <person name="Lapidus A."/>
            <person name="Lavire C."/>
            <person name="Marechal J."/>
            <person name="Martinez M."/>
            <person name="Mastronunzio J.E."/>
            <person name="Mullin B.C."/>
            <person name="Niemann J."/>
            <person name="Pujic P."/>
            <person name="Rawnsley T."/>
            <person name="Rouy Z."/>
            <person name="Schenowitz C."/>
            <person name="Sellstedt A."/>
            <person name="Tavares F."/>
            <person name="Tomkins J.P."/>
            <person name="Vallenet D."/>
            <person name="Valverde C."/>
            <person name="Wall L.G."/>
            <person name="Wang Y."/>
            <person name="Medigue C."/>
            <person name="Benson D.R."/>
        </authorList>
    </citation>
    <scope>NUCLEOTIDE SEQUENCE [LARGE SCALE GENOMIC DNA]</scope>
    <source>
        <strain evidence="10">DSM 45818 / CECT 9043 / CcI3</strain>
    </source>
</reference>